<proteinExistence type="inferred from homology"/>
<evidence type="ECO:0000256" key="7">
    <source>
        <dbReference type="SAM" id="Phobius"/>
    </source>
</evidence>
<keyword evidence="3" id="KW-0808">Transferase</keyword>
<feature type="transmembrane region" description="Helical" evidence="7">
    <location>
        <begin position="114"/>
        <end position="137"/>
    </location>
</feature>
<keyword evidence="5 7" id="KW-1133">Transmembrane helix</keyword>
<evidence type="ECO:0000256" key="1">
    <source>
        <dbReference type="ARBA" id="ARBA00004141"/>
    </source>
</evidence>
<feature type="transmembrane region" description="Helical" evidence="7">
    <location>
        <begin position="80"/>
        <end position="102"/>
    </location>
</feature>
<dbReference type="InterPro" id="IPR003362">
    <property type="entry name" value="Bact_transf"/>
</dbReference>
<sequence length="468" mass="54106">MPKTNTNSIPYFTFLGLFNDFFSLNIALGISYYLRYFHFNDHISIHFKTFIVVVNLLWLLFVLISKPYAENRINLNLTRILYNFILIIGLHLLITSFIFSFLNEQYYTPLHLLITYSIFFIMGLVWRILGINFIKWYRASGQNSKKFVVVGFGELSSSIVDFYKNHLALGHQFRGYFDEVEVDTGNGKVYSLETLENQIQEGLVDFIYCCQPYLTTSKLQKLVNMSHKYGVEVKLLVDFRGFLMKGISVEFHDIIPILKISQTPPNESYHHLKRVFDIGFSIFAIIFGLPIFIVLAIVTKLTSKGPIIFSQKRTGQWGKPFKIYKFRSMYVDADEIAQRLLNGDKHSIGREDPRISAWGSFMRETRLDELPQFFNVLLGDMSIVGPRPLPDYDVEMLTKEAPNSFQKLLAVKPGLTSLGQIHFGYASTAQQNVQRMRYDLIYLDKLSLSLDLVLIVKTMRLMVQGRGQ</sequence>
<comment type="caution">
    <text evidence="9">The sequence shown here is derived from an EMBL/GenBank/DDBJ whole genome shotgun (WGS) entry which is preliminary data.</text>
</comment>
<reference evidence="9" key="1">
    <citation type="submission" date="2021-12" db="EMBL/GenBank/DDBJ databases">
        <authorList>
            <person name="Rodrigo-Torres L."/>
            <person name="Arahal R. D."/>
            <person name="Lucena T."/>
        </authorList>
    </citation>
    <scope>NUCLEOTIDE SEQUENCE</scope>
    <source>
        <strain evidence="9">CECT 8858</strain>
    </source>
</reference>
<dbReference type="NCBIfam" id="TIGR03025">
    <property type="entry name" value="EPS_sugtrans"/>
    <property type="match status" value="1"/>
</dbReference>
<feature type="transmembrane region" description="Helical" evidence="7">
    <location>
        <begin position="45"/>
        <end position="68"/>
    </location>
</feature>
<evidence type="ECO:0000256" key="3">
    <source>
        <dbReference type="ARBA" id="ARBA00022679"/>
    </source>
</evidence>
<organism evidence="9 10">
    <name type="scientific">Emticicia aquatica</name>
    <dbReference type="NCBI Taxonomy" id="1681835"/>
    <lineage>
        <taxon>Bacteria</taxon>
        <taxon>Pseudomonadati</taxon>
        <taxon>Bacteroidota</taxon>
        <taxon>Cytophagia</taxon>
        <taxon>Cytophagales</taxon>
        <taxon>Leadbetterellaceae</taxon>
        <taxon>Emticicia</taxon>
    </lineage>
</organism>
<dbReference type="Pfam" id="PF02397">
    <property type="entry name" value="Bac_transf"/>
    <property type="match status" value="1"/>
</dbReference>
<name>A0ABM9ASS3_9BACT</name>
<dbReference type="Proteomes" id="UP000837932">
    <property type="component" value="Unassembled WGS sequence"/>
</dbReference>
<evidence type="ECO:0000256" key="4">
    <source>
        <dbReference type="ARBA" id="ARBA00022692"/>
    </source>
</evidence>
<keyword evidence="4 7" id="KW-0812">Transmembrane</keyword>
<comment type="subcellular location">
    <subcellularLocation>
        <location evidence="1">Membrane</location>
        <topology evidence="1">Multi-pass membrane protein</topology>
    </subcellularLocation>
</comment>
<feature type="transmembrane region" description="Helical" evidence="7">
    <location>
        <begin position="278"/>
        <end position="298"/>
    </location>
</feature>
<dbReference type="Pfam" id="PF13727">
    <property type="entry name" value="CoA_binding_3"/>
    <property type="match status" value="1"/>
</dbReference>
<feature type="domain" description="Bacterial sugar transferase" evidence="8">
    <location>
        <begin position="273"/>
        <end position="463"/>
    </location>
</feature>
<accession>A0ABM9ASS3</accession>
<protein>
    <recommendedName>
        <fullName evidence="8">Bacterial sugar transferase domain-containing protein</fullName>
    </recommendedName>
</protein>
<dbReference type="EMBL" id="CAKLPY010000002">
    <property type="protein sequence ID" value="CAH0996751.1"/>
    <property type="molecule type" value="Genomic_DNA"/>
</dbReference>
<evidence type="ECO:0000256" key="5">
    <source>
        <dbReference type="ARBA" id="ARBA00022989"/>
    </source>
</evidence>
<gene>
    <name evidence="9" type="ORF">EMA8858_02886</name>
</gene>
<dbReference type="RefSeq" id="WP_238807303.1">
    <property type="nucleotide sequence ID" value="NZ_CAKLPY010000002.1"/>
</dbReference>
<keyword evidence="10" id="KW-1185">Reference proteome</keyword>
<evidence type="ECO:0000313" key="10">
    <source>
        <dbReference type="Proteomes" id="UP000837932"/>
    </source>
</evidence>
<dbReference type="PANTHER" id="PTHR30576:SF20">
    <property type="entry name" value="QUINOVOSAMINEPHOSPHOTRANSFERAE-RELATED"/>
    <property type="match status" value="1"/>
</dbReference>
<keyword evidence="6 7" id="KW-0472">Membrane</keyword>
<evidence type="ECO:0000256" key="2">
    <source>
        <dbReference type="ARBA" id="ARBA00006464"/>
    </source>
</evidence>
<comment type="similarity">
    <text evidence="2">Belongs to the bacterial sugar transferase family.</text>
</comment>
<evidence type="ECO:0000259" key="8">
    <source>
        <dbReference type="Pfam" id="PF02397"/>
    </source>
</evidence>
<feature type="transmembrane region" description="Helical" evidence="7">
    <location>
        <begin position="12"/>
        <end position="33"/>
    </location>
</feature>
<evidence type="ECO:0000256" key="6">
    <source>
        <dbReference type="ARBA" id="ARBA00023136"/>
    </source>
</evidence>
<dbReference type="InterPro" id="IPR017475">
    <property type="entry name" value="EPS_sugar_tfrase"/>
</dbReference>
<evidence type="ECO:0000313" key="9">
    <source>
        <dbReference type="EMBL" id="CAH0996751.1"/>
    </source>
</evidence>
<dbReference type="PANTHER" id="PTHR30576">
    <property type="entry name" value="COLANIC BIOSYNTHESIS UDP-GLUCOSE LIPID CARRIER TRANSFERASE"/>
    <property type="match status" value="1"/>
</dbReference>